<evidence type="ECO:0000313" key="3">
    <source>
        <dbReference type="Proteomes" id="UP001295684"/>
    </source>
</evidence>
<feature type="compositionally biased region" description="Basic and acidic residues" evidence="1">
    <location>
        <begin position="1"/>
        <end position="17"/>
    </location>
</feature>
<accession>A0AAD1UIA2</accession>
<dbReference type="EMBL" id="CAMPGE010010361">
    <property type="protein sequence ID" value="CAI2369212.1"/>
    <property type="molecule type" value="Genomic_DNA"/>
</dbReference>
<sequence>METENMNKSRDNCERETTPMGYNIKRKDRFKKIKRNFQSHMSRIKKNYNPSLLKLKRLKNGQMKRNGFHFNKKKATLANSVSPINKSQEFQQMNRGIFDDPYQTLSKPLNNKLITNLELENVTFKNDEAIPNKNRSTGKSKRLSSTFEGFGSNKGSFKGNQRLSVMYQDYLPSTSSSKKRPRVYSKRIIRIYEEDQEMRAIHNTFKNRPGRKTYTSLSKKRFQSNKSLIGIKMKTKALTRAMNMTIQEKNMKRESSIRPMTSDITRKFNKGNYSVATKAPINHSSYSLHDTNIGEKIGKKRYSSSNPIKKNKLKKSESSEKSYSRLRKRILEECRLTEQQLASTNKRCKKFFWSPDFSFCAFATKNQMKKTAALYGNKSSVSQYIT</sequence>
<dbReference type="Proteomes" id="UP001295684">
    <property type="component" value="Unassembled WGS sequence"/>
</dbReference>
<evidence type="ECO:0000313" key="2">
    <source>
        <dbReference type="EMBL" id="CAI2369212.1"/>
    </source>
</evidence>
<feature type="region of interest" description="Disordered" evidence="1">
    <location>
        <begin position="297"/>
        <end position="321"/>
    </location>
</feature>
<comment type="caution">
    <text evidence="2">The sequence shown here is derived from an EMBL/GenBank/DDBJ whole genome shotgun (WGS) entry which is preliminary data.</text>
</comment>
<feature type="region of interest" description="Disordered" evidence="1">
    <location>
        <begin position="1"/>
        <end position="20"/>
    </location>
</feature>
<dbReference type="AlphaFoldDB" id="A0AAD1UIA2"/>
<reference evidence="2" key="1">
    <citation type="submission" date="2023-07" db="EMBL/GenBank/DDBJ databases">
        <authorList>
            <consortium name="AG Swart"/>
            <person name="Singh M."/>
            <person name="Singh A."/>
            <person name="Seah K."/>
            <person name="Emmerich C."/>
        </authorList>
    </citation>
    <scope>NUCLEOTIDE SEQUENCE</scope>
    <source>
        <strain evidence="2">DP1</strain>
    </source>
</reference>
<organism evidence="2 3">
    <name type="scientific">Euplotes crassus</name>
    <dbReference type="NCBI Taxonomy" id="5936"/>
    <lineage>
        <taxon>Eukaryota</taxon>
        <taxon>Sar</taxon>
        <taxon>Alveolata</taxon>
        <taxon>Ciliophora</taxon>
        <taxon>Intramacronucleata</taxon>
        <taxon>Spirotrichea</taxon>
        <taxon>Hypotrichia</taxon>
        <taxon>Euplotida</taxon>
        <taxon>Euplotidae</taxon>
        <taxon>Moneuplotes</taxon>
    </lineage>
</organism>
<keyword evidence="3" id="KW-1185">Reference proteome</keyword>
<proteinExistence type="predicted"/>
<protein>
    <submittedName>
        <fullName evidence="2">Uncharacterized protein</fullName>
    </submittedName>
</protein>
<gene>
    <name evidence="2" type="ORF">ECRASSUSDP1_LOCUS10510</name>
</gene>
<evidence type="ECO:0000256" key="1">
    <source>
        <dbReference type="SAM" id="MobiDB-lite"/>
    </source>
</evidence>
<name>A0AAD1UIA2_EUPCR</name>